<gene>
    <name evidence="4" type="ORF">RJ640_022119</name>
</gene>
<feature type="domain" description="Retrotransposon gag" evidence="3">
    <location>
        <begin position="216"/>
        <end position="300"/>
    </location>
</feature>
<dbReference type="AlphaFoldDB" id="A0AA88SKT4"/>
<feature type="compositionally biased region" description="Basic residues" evidence="2">
    <location>
        <begin position="338"/>
        <end position="354"/>
    </location>
</feature>
<name>A0AA88SKT4_9ASTE</name>
<evidence type="ECO:0000256" key="1">
    <source>
        <dbReference type="SAM" id="Coils"/>
    </source>
</evidence>
<dbReference type="Pfam" id="PF03732">
    <property type="entry name" value="Retrotrans_gag"/>
    <property type="match status" value="1"/>
</dbReference>
<sequence length="482" mass="54977">MSQSIPIDKDGVVHNKVTNPLYGAVNSIFIEEDFPEVNSSLTFSSSSTSGTIVGKINDKGKAISVMMTGKSQNFQTTQEQIFKIQEQLEQKEHEMAVMSAKMQDLQAQLTNKAIGSGNVHSFESSMRQKDYMVPSELGASGSKVPLRGGGYPYATMNPLNGTMNPALMAMIDEMVRNQVKKIREKEDEGFQMMLRYFLPVFFSQISRSQNEALCLQLFVQSLEGPAFTWYANLSEVSITNWGSIVKEFIKQFYNTRRRVRVPELIDPKRRDNEPVTDFISRLRALTFACKERLTQDELLKMYDEHNGEWVVYESKRMRKKKSAILKFLNVGHITSKEKPRRSKGSKKKRTKVGMKRQIETQKKKKSPKNNSEDLVSDELLVQTHRSLVTLKDFMPAKLQAPDIPFFSDKVNEDGEFSAGCMVVVIISDDESEEEVAEGSASNPFIVPDSLIYWWDTMINESLYVDDLKHQSMSYYKDSEIEN</sequence>
<keyword evidence="1" id="KW-0175">Coiled coil</keyword>
<organism evidence="4 5">
    <name type="scientific">Escallonia rubra</name>
    <dbReference type="NCBI Taxonomy" id="112253"/>
    <lineage>
        <taxon>Eukaryota</taxon>
        <taxon>Viridiplantae</taxon>
        <taxon>Streptophyta</taxon>
        <taxon>Embryophyta</taxon>
        <taxon>Tracheophyta</taxon>
        <taxon>Spermatophyta</taxon>
        <taxon>Magnoliopsida</taxon>
        <taxon>eudicotyledons</taxon>
        <taxon>Gunneridae</taxon>
        <taxon>Pentapetalae</taxon>
        <taxon>asterids</taxon>
        <taxon>campanulids</taxon>
        <taxon>Escalloniales</taxon>
        <taxon>Escalloniaceae</taxon>
        <taxon>Escallonia</taxon>
    </lineage>
</organism>
<keyword evidence="5" id="KW-1185">Reference proteome</keyword>
<reference evidence="4" key="1">
    <citation type="submission" date="2022-12" db="EMBL/GenBank/DDBJ databases">
        <title>Draft genome assemblies for two species of Escallonia (Escalloniales).</title>
        <authorList>
            <person name="Chanderbali A."/>
            <person name="Dervinis C."/>
            <person name="Anghel I."/>
            <person name="Soltis D."/>
            <person name="Soltis P."/>
            <person name="Zapata F."/>
        </authorList>
    </citation>
    <scope>NUCLEOTIDE SEQUENCE</scope>
    <source>
        <strain evidence="4">UCBG92.1500</strain>
        <tissue evidence="4">Leaf</tissue>
    </source>
</reference>
<feature type="region of interest" description="Disordered" evidence="2">
    <location>
        <begin position="335"/>
        <end position="375"/>
    </location>
</feature>
<proteinExistence type="predicted"/>
<protein>
    <recommendedName>
        <fullName evidence="3">Retrotransposon gag domain-containing protein</fullName>
    </recommendedName>
</protein>
<evidence type="ECO:0000313" key="5">
    <source>
        <dbReference type="Proteomes" id="UP001187471"/>
    </source>
</evidence>
<evidence type="ECO:0000313" key="4">
    <source>
        <dbReference type="EMBL" id="KAK2993280.1"/>
    </source>
</evidence>
<dbReference type="PANTHER" id="PTHR33223">
    <property type="entry name" value="CCHC-TYPE DOMAIN-CONTAINING PROTEIN"/>
    <property type="match status" value="1"/>
</dbReference>
<evidence type="ECO:0000256" key="2">
    <source>
        <dbReference type="SAM" id="MobiDB-lite"/>
    </source>
</evidence>
<comment type="caution">
    <text evidence="4">The sequence shown here is derived from an EMBL/GenBank/DDBJ whole genome shotgun (WGS) entry which is preliminary data.</text>
</comment>
<dbReference type="InterPro" id="IPR005162">
    <property type="entry name" value="Retrotrans_gag_dom"/>
</dbReference>
<dbReference type="PANTHER" id="PTHR33223:SF11">
    <property type="entry name" value="ELEMENT PROTEIN, PUTATIVE-RELATED"/>
    <property type="match status" value="1"/>
</dbReference>
<evidence type="ECO:0000259" key="3">
    <source>
        <dbReference type="Pfam" id="PF03732"/>
    </source>
</evidence>
<feature type="coiled-coil region" evidence="1">
    <location>
        <begin position="74"/>
        <end position="108"/>
    </location>
</feature>
<dbReference type="EMBL" id="JAVXUO010000333">
    <property type="protein sequence ID" value="KAK2993280.1"/>
    <property type="molecule type" value="Genomic_DNA"/>
</dbReference>
<dbReference type="Proteomes" id="UP001187471">
    <property type="component" value="Unassembled WGS sequence"/>
</dbReference>
<accession>A0AA88SKT4</accession>